<evidence type="ECO:0000313" key="1">
    <source>
        <dbReference type="EMBL" id="RDX64808.1"/>
    </source>
</evidence>
<dbReference type="AlphaFoldDB" id="A0A371EFI2"/>
<accession>A0A371EFI2</accession>
<evidence type="ECO:0000313" key="2">
    <source>
        <dbReference type="Proteomes" id="UP000257109"/>
    </source>
</evidence>
<proteinExistence type="predicted"/>
<keyword evidence="2" id="KW-1185">Reference proteome</keyword>
<dbReference type="PANTHER" id="PTHR48475">
    <property type="entry name" value="RIBONUCLEASE H"/>
    <property type="match status" value="1"/>
</dbReference>
<gene>
    <name evidence="1" type="ORF">CR513_56591</name>
</gene>
<sequence length="140" mass="16345">MVVNYIDWHEMLPYTLHKYLTSIRTSTKATTYSLVYGMEVVLPVEIEIPSLRVVVEAELGDTDWRAFDKRTCPRTFHEGDLVLKKLFPTSKDRKGKWTPNYEGSYIVKWAFSRGALILTNLEDQDLKHPFNADLVKKFYP</sequence>
<comment type="caution">
    <text evidence="1">The sequence shown here is derived from an EMBL/GenBank/DDBJ whole genome shotgun (WGS) entry which is preliminary data.</text>
</comment>
<dbReference type="EMBL" id="QJKJ01014220">
    <property type="protein sequence ID" value="RDX64808.1"/>
    <property type="molecule type" value="Genomic_DNA"/>
</dbReference>
<dbReference type="PANTHER" id="PTHR48475:SF1">
    <property type="entry name" value="RNASE H TYPE-1 DOMAIN-CONTAINING PROTEIN"/>
    <property type="match status" value="1"/>
</dbReference>
<dbReference type="InterPro" id="IPR036397">
    <property type="entry name" value="RNaseH_sf"/>
</dbReference>
<dbReference type="Gene3D" id="3.30.420.10">
    <property type="entry name" value="Ribonuclease H-like superfamily/Ribonuclease H"/>
    <property type="match status" value="1"/>
</dbReference>
<dbReference type="OrthoDB" id="5596291at2759"/>
<protein>
    <submittedName>
        <fullName evidence="1">Uncharacterized protein</fullName>
    </submittedName>
</protein>
<name>A0A371EFI2_MUCPR</name>
<feature type="non-terminal residue" evidence="1">
    <location>
        <position position="1"/>
    </location>
</feature>
<organism evidence="1 2">
    <name type="scientific">Mucuna pruriens</name>
    <name type="common">Velvet bean</name>
    <name type="synonym">Dolichos pruriens</name>
    <dbReference type="NCBI Taxonomy" id="157652"/>
    <lineage>
        <taxon>Eukaryota</taxon>
        <taxon>Viridiplantae</taxon>
        <taxon>Streptophyta</taxon>
        <taxon>Embryophyta</taxon>
        <taxon>Tracheophyta</taxon>
        <taxon>Spermatophyta</taxon>
        <taxon>Magnoliopsida</taxon>
        <taxon>eudicotyledons</taxon>
        <taxon>Gunneridae</taxon>
        <taxon>Pentapetalae</taxon>
        <taxon>rosids</taxon>
        <taxon>fabids</taxon>
        <taxon>Fabales</taxon>
        <taxon>Fabaceae</taxon>
        <taxon>Papilionoideae</taxon>
        <taxon>50 kb inversion clade</taxon>
        <taxon>NPAAA clade</taxon>
        <taxon>indigoferoid/millettioid clade</taxon>
        <taxon>Phaseoleae</taxon>
        <taxon>Mucuna</taxon>
    </lineage>
</organism>
<dbReference type="GO" id="GO:0003676">
    <property type="term" value="F:nucleic acid binding"/>
    <property type="evidence" value="ECO:0007669"/>
    <property type="project" value="InterPro"/>
</dbReference>
<reference evidence="1" key="1">
    <citation type="submission" date="2018-05" db="EMBL/GenBank/DDBJ databases">
        <title>Draft genome of Mucuna pruriens seed.</title>
        <authorList>
            <person name="Nnadi N.E."/>
            <person name="Vos R."/>
            <person name="Hasami M.H."/>
            <person name="Devisetty U.K."/>
            <person name="Aguiy J.C."/>
        </authorList>
    </citation>
    <scope>NUCLEOTIDE SEQUENCE [LARGE SCALE GENOMIC DNA]</scope>
    <source>
        <strain evidence="1">JCA_2017</strain>
    </source>
</reference>
<dbReference type="Proteomes" id="UP000257109">
    <property type="component" value="Unassembled WGS sequence"/>
</dbReference>